<accession>A0A9Q0H1T8</accession>
<dbReference type="EMBL" id="JAMYWD010000011">
    <property type="protein sequence ID" value="KAJ4957086.1"/>
    <property type="molecule type" value="Genomic_DNA"/>
</dbReference>
<keyword evidence="4" id="KW-1185">Reference proteome</keyword>
<sequence length="338" mass="37150">MAAPSSSFCSAKFLLVIFLVSAIPLALVISLERRIKSDSYRDNYEYHSLGWFREGNKWDDLNRRFLVSSFDGGISQILLPHDHTPGTVLLEQSVLREDDVAGNATLGIVIDHPRNRLLVAIADVLGNRFSAVAAYDLTTWNRLFLTHLSGRQGDEKSMADDVAVDQDGNAYVTDAKGSKIWKVGVEGDLKSVIRSSIFHPKEWYKSLVGLNGIVYHPNGFLLVIHTSSGNLFKIEHLGDQEELQVKLVKLVAGSLIFGDGMELLSPTNLVVAGTPSGRLVESVDDWETAKVVAKYSGPLHRLATAVTIKDGKPYLSHLIGLGLPKRKHVIIEAAFLPI</sequence>
<feature type="chain" id="PRO_5040360295" evidence="2">
    <location>
        <begin position="23"/>
        <end position="338"/>
    </location>
</feature>
<keyword evidence="1" id="KW-0812">Transmembrane</keyword>
<feature type="transmembrane region" description="Helical" evidence="1">
    <location>
        <begin position="12"/>
        <end position="31"/>
    </location>
</feature>
<dbReference type="PANTHER" id="PTHR31460">
    <property type="match status" value="1"/>
</dbReference>
<evidence type="ECO:0000313" key="4">
    <source>
        <dbReference type="Proteomes" id="UP001141806"/>
    </source>
</evidence>
<dbReference type="Proteomes" id="UP001141806">
    <property type="component" value="Unassembled WGS sequence"/>
</dbReference>
<dbReference type="PANTHER" id="PTHR31460:SF0">
    <property type="entry name" value="CALCIUM-DEPENDENT PHOSPHOTRIESTERASE SUPERFAMILY PROTEIN-RELATED"/>
    <property type="match status" value="1"/>
</dbReference>
<feature type="signal peptide" evidence="2">
    <location>
        <begin position="1"/>
        <end position="22"/>
    </location>
</feature>
<evidence type="ECO:0000256" key="2">
    <source>
        <dbReference type="SAM" id="SignalP"/>
    </source>
</evidence>
<dbReference type="SUPFAM" id="SSF63829">
    <property type="entry name" value="Calcium-dependent phosphotriesterase"/>
    <property type="match status" value="1"/>
</dbReference>
<name>A0A9Q0H1T8_9MAGN</name>
<comment type="caution">
    <text evidence="3">The sequence shown here is derived from an EMBL/GenBank/DDBJ whole genome shotgun (WGS) entry which is preliminary data.</text>
</comment>
<gene>
    <name evidence="3" type="ORF">NE237_013869</name>
</gene>
<evidence type="ECO:0000313" key="3">
    <source>
        <dbReference type="EMBL" id="KAJ4957086.1"/>
    </source>
</evidence>
<dbReference type="GO" id="GO:0005783">
    <property type="term" value="C:endoplasmic reticulum"/>
    <property type="evidence" value="ECO:0007669"/>
    <property type="project" value="TreeGrafter"/>
</dbReference>
<dbReference type="InterPro" id="IPR053224">
    <property type="entry name" value="Sensory_adhesion_molecule"/>
</dbReference>
<dbReference type="Gene3D" id="2.120.10.30">
    <property type="entry name" value="TolB, C-terminal domain"/>
    <property type="match status" value="1"/>
</dbReference>
<evidence type="ECO:0000256" key="1">
    <source>
        <dbReference type="SAM" id="Phobius"/>
    </source>
</evidence>
<reference evidence="3" key="1">
    <citation type="journal article" date="2023" name="Plant J.">
        <title>The genome of the king protea, Protea cynaroides.</title>
        <authorList>
            <person name="Chang J."/>
            <person name="Duong T.A."/>
            <person name="Schoeman C."/>
            <person name="Ma X."/>
            <person name="Roodt D."/>
            <person name="Barker N."/>
            <person name="Li Z."/>
            <person name="Van de Peer Y."/>
            <person name="Mizrachi E."/>
        </authorList>
    </citation>
    <scope>NUCLEOTIDE SEQUENCE</scope>
    <source>
        <tissue evidence="3">Young leaves</tissue>
    </source>
</reference>
<organism evidence="3 4">
    <name type="scientific">Protea cynaroides</name>
    <dbReference type="NCBI Taxonomy" id="273540"/>
    <lineage>
        <taxon>Eukaryota</taxon>
        <taxon>Viridiplantae</taxon>
        <taxon>Streptophyta</taxon>
        <taxon>Embryophyta</taxon>
        <taxon>Tracheophyta</taxon>
        <taxon>Spermatophyta</taxon>
        <taxon>Magnoliopsida</taxon>
        <taxon>Proteales</taxon>
        <taxon>Proteaceae</taxon>
        <taxon>Protea</taxon>
    </lineage>
</organism>
<keyword evidence="1" id="KW-1133">Transmembrane helix</keyword>
<keyword evidence="1" id="KW-0472">Membrane</keyword>
<proteinExistence type="predicted"/>
<dbReference type="OrthoDB" id="1902639at2759"/>
<protein>
    <submittedName>
        <fullName evidence="3">Uncharacterized protein</fullName>
    </submittedName>
</protein>
<keyword evidence="2" id="KW-0732">Signal</keyword>
<dbReference type="InterPro" id="IPR011042">
    <property type="entry name" value="6-blade_b-propeller_TolB-like"/>
</dbReference>
<dbReference type="AlphaFoldDB" id="A0A9Q0H1T8"/>